<evidence type="ECO:0000313" key="2">
    <source>
        <dbReference type="Proteomes" id="UP000478052"/>
    </source>
</evidence>
<dbReference type="GO" id="GO:0048018">
    <property type="term" value="F:receptor ligand activity"/>
    <property type="evidence" value="ECO:0007669"/>
    <property type="project" value="InterPro"/>
</dbReference>
<dbReference type="PANTHER" id="PTHR12332">
    <property type="entry name" value="KEREN-RELATED"/>
    <property type="match status" value="1"/>
</dbReference>
<proteinExistence type="predicted"/>
<dbReference type="GO" id="GO:0007173">
    <property type="term" value="P:epidermal growth factor receptor signaling pathway"/>
    <property type="evidence" value="ECO:0007669"/>
    <property type="project" value="InterPro"/>
</dbReference>
<dbReference type="EMBL" id="VUJU01000430">
    <property type="protein sequence ID" value="KAF0770472.1"/>
    <property type="molecule type" value="Genomic_DNA"/>
</dbReference>
<sequence length="239" mass="27538">MAHILQILLHVEHDDKSNDKSLNFDTVCCSWPSYPPRRRHRRRLVSIPAKPLYARVCLNGRRARYDMHITQHRAHRDCNSTLRKISDVRARRAGGPFYIDACSSRSTPKPRPLQPTERPNITFHTTPCPNVYAKWYCLNDATCFAIEIGESVLYNCEQALLNACVYTHNPQAALQVTYLFNARARISFGSLSRSPVPVPPPCESRAAVRRGRKYFKNSYRTPENRPLQLHGHNDVWKTL</sequence>
<protein>
    <submittedName>
        <fullName evidence="1">Protein spitz-like isoform X3</fullName>
    </submittedName>
</protein>
<dbReference type="AlphaFoldDB" id="A0A6G0ZI71"/>
<reference evidence="1 2" key="1">
    <citation type="submission" date="2019-08" db="EMBL/GenBank/DDBJ databases">
        <title>Whole genome of Aphis craccivora.</title>
        <authorList>
            <person name="Voronova N.V."/>
            <person name="Shulinski R.S."/>
            <person name="Bandarenka Y.V."/>
            <person name="Zhorov D.G."/>
            <person name="Warner D."/>
        </authorList>
    </citation>
    <scope>NUCLEOTIDE SEQUENCE [LARGE SCALE GENOMIC DNA]</scope>
    <source>
        <strain evidence="1">180601</strain>
        <tissue evidence="1">Whole Body</tissue>
    </source>
</reference>
<dbReference type="InterPro" id="IPR043403">
    <property type="entry name" value="Gurken/Spitz"/>
</dbReference>
<dbReference type="OrthoDB" id="6233064at2759"/>
<accession>A0A6G0ZI71</accession>
<keyword evidence="2" id="KW-1185">Reference proteome</keyword>
<name>A0A6G0ZI71_APHCR</name>
<organism evidence="1 2">
    <name type="scientific">Aphis craccivora</name>
    <name type="common">Cowpea aphid</name>
    <dbReference type="NCBI Taxonomy" id="307492"/>
    <lineage>
        <taxon>Eukaryota</taxon>
        <taxon>Metazoa</taxon>
        <taxon>Ecdysozoa</taxon>
        <taxon>Arthropoda</taxon>
        <taxon>Hexapoda</taxon>
        <taxon>Insecta</taxon>
        <taxon>Pterygota</taxon>
        <taxon>Neoptera</taxon>
        <taxon>Paraneoptera</taxon>
        <taxon>Hemiptera</taxon>
        <taxon>Sternorrhyncha</taxon>
        <taxon>Aphidomorpha</taxon>
        <taxon>Aphidoidea</taxon>
        <taxon>Aphididae</taxon>
        <taxon>Aphidini</taxon>
        <taxon>Aphis</taxon>
        <taxon>Aphis</taxon>
    </lineage>
</organism>
<comment type="caution">
    <text evidence="1">The sequence shown here is derived from an EMBL/GenBank/DDBJ whole genome shotgun (WGS) entry which is preliminary data.</text>
</comment>
<dbReference type="GO" id="GO:0005154">
    <property type="term" value="F:epidermal growth factor receptor binding"/>
    <property type="evidence" value="ECO:0007669"/>
    <property type="project" value="InterPro"/>
</dbReference>
<dbReference type="PANTHER" id="PTHR12332:SF1">
    <property type="entry name" value="KEREN-RELATED"/>
    <property type="match status" value="1"/>
</dbReference>
<gene>
    <name evidence="1" type="ORF">FWK35_00006918</name>
</gene>
<evidence type="ECO:0000313" key="1">
    <source>
        <dbReference type="EMBL" id="KAF0770472.1"/>
    </source>
</evidence>
<dbReference type="Proteomes" id="UP000478052">
    <property type="component" value="Unassembled WGS sequence"/>
</dbReference>
<dbReference type="Gene3D" id="2.10.25.10">
    <property type="entry name" value="Laminin"/>
    <property type="match status" value="1"/>
</dbReference>